<accession>A0A7W6HSR6</accession>
<evidence type="ECO:0000313" key="1">
    <source>
        <dbReference type="EMBL" id="MBB4024282.1"/>
    </source>
</evidence>
<proteinExistence type="predicted"/>
<dbReference type="AlphaFoldDB" id="A0A7W6HSR6"/>
<gene>
    <name evidence="1" type="ORF">GGR14_000043</name>
</gene>
<organism evidence="1 2">
    <name type="scientific">Butyricimonas faecihominis</name>
    <dbReference type="NCBI Taxonomy" id="1472416"/>
    <lineage>
        <taxon>Bacteria</taxon>
        <taxon>Pseudomonadati</taxon>
        <taxon>Bacteroidota</taxon>
        <taxon>Bacteroidia</taxon>
        <taxon>Bacteroidales</taxon>
        <taxon>Odoribacteraceae</taxon>
        <taxon>Butyricimonas</taxon>
    </lineage>
</organism>
<name>A0A7W6HSR6_9BACT</name>
<comment type="caution">
    <text evidence="1">The sequence shown here is derived from an EMBL/GenBank/DDBJ whole genome shotgun (WGS) entry which is preliminary data.</text>
</comment>
<protein>
    <submittedName>
        <fullName evidence="1">Uncharacterized protein</fullName>
    </submittedName>
</protein>
<reference evidence="1 2" key="1">
    <citation type="submission" date="2020-08" db="EMBL/GenBank/DDBJ databases">
        <title>Genomic Encyclopedia of Type Strains, Phase IV (KMG-IV): sequencing the most valuable type-strain genomes for metagenomic binning, comparative biology and taxonomic classification.</title>
        <authorList>
            <person name="Goeker M."/>
        </authorList>
    </citation>
    <scope>NUCLEOTIDE SEQUENCE [LARGE SCALE GENOMIC DNA]</scope>
    <source>
        <strain evidence="1 2">DSM 105721</strain>
    </source>
</reference>
<sequence>MGQITNNEFLTSVLYAEAWKKVSDESLSMEMIDKFQDKLDWETLSQNRNILWTATGIAKFAGKINWSDFSQCCNANILTDENLNKFKEKWNWKNLSARDEIYNNWKLLDKFVDMMDWADIIDNWDIEHAEEFVERYQQYIPLNKLQTSRLWDKLVENKAEQLLKETIYSI</sequence>
<keyword evidence="2" id="KW-1185">Reference proteome</keyword>
<dbReference type="GeneID" id="93100502"/>
<evidence type="ECO:0000313" key="2">
    <source>
        <dbReference type="Proteomes" id="UP000546007"/>
    </source>
</evidence>
<dbReference type="RefSeq" id="WP_120096349.1">
    <property type="nucleotide sequence ID" value="NZ_AP028155.1"/>
</dbReference>
<dbReference type="EMBL" id="JACIES010000001">
    <property type="protein sequence ID" value="MBB4024282.1"/>
    <property type="molecule type" value="Genomic_DNA"/>
</dbReference>
<dbReference type="OrthoDB" id="9785181at2"/>
<dbReference type="Proteomes" id="UP000546007">
    <property type="component" value="Unassembled WGS sequence"/>
</dbReference>